<protein>
    <submittedName>
        <fullName evidence="1">Uncharacterized protein</fullName>
    </submittedName>
</protein>
<evidence type="ECO:0000313" key="1">
    <source>
        <dbReference type="EnsemblMetazoa" id="PPA30877.1"/>
    </source>
</evidence>
<reference evidence="2" key="1">
    <citation type="journal article" date="2008" name="Nat. Genet.">
        <title>The Pristionchus pacificus genome provides a unique perspective on nematode lifestyle and parasitism.</title>
        <authorList>
            <person name="Dieterich C."/>
            <person name="Clifton S.W."/>
            <person name="Schuster L.N."/>
            <person name="Chinwalla A."/>
            <person name="Delehaunty K."/>
            <person name="Dinkelacker I."/>
            <person name="Fulton L."/>
            <person name="Fulton R."/>
            <person name="Godfrey J."/>
            <person name="Minx P."/>
            <person name="Mitreva M."/>
            <person name="Roeseler W."/>
            <person name="Tian H."/>
            <person name="Witte H."/>
            <person name="Yang S.P."/>
            <person name="Wilson R.K."/>
            <person name="Sommer R.J."/>
        </authorList>
    </citation>
    <scope>NUCLEOTIDE SEQUENCE [LARGE SCALE GENOMIC DNA]</scope>
    <source>
        <strain evidence="2">PS312</strain>
    </source>
</reference>
<dbReference type="GO" id="GO:0004748">
    <property type="term" value="F:ribonucleoside-diphosphate reductase activity, thioredoxin disulfide as acceptor"/>
    <property type="evidence" value="ECO:0000318"/>
    <property type="project" value="GO_Central"/>
</dbReference>
<reference evidence="1" key="2">
    <citation type="submission" date="2022-06" db="UniProtKB">
        <authorList>
            <consortium name="EnsemblMetazoa"/>
        </authorList>
    </citation>
    <scope>IDENTIFICATION</scope>
    <source>
        <strain evidence="1">PS312</strain>
    </source>
</reference>
<dbReference type="PANTHER" id="PTHR23409:SF21">
    <property type="entry name" value="CAPSID PROTEIN"/>
    <property type="match status" value="1"/>
</dbReference>
<dbReference type="GO" id="GO:0009263">
    <property type="term" value="P:deoxyribonucleotide biosynthetic process"/>
    <property type="evidence" value="ECO:0000318"/>
    <property type="project" value="GO_Central"/>
</dbReference>
<dbReference type="Proteomes" id="UP000005239">
    <property type="component" value="Unassembled WGS sequence"/>
</dbReference>
<organism evidence="1 2">
    <name type="scientific">Pristionchus pacificus</name>
    <name type="common">Parasitic nematode worm</name>
    <dbReference type="NCBI Taxonomy" id="54126"/>
    <lineage>
        <taxon>Eukaryota</taxon>
        <taxon>Metazoa</taxon>
        <taxon>Ecdysozoa</taxon>
        <taxon>Nematoda</taxon>
        <taxon>Chromadorea</taxon>
        <taxon>Rhabditida</taxon>
        <taxon>Rhabditina</taxon>
        <taxon>Diplogasteromorpha</taxon>
        <taxon>Diplogasteroidea</taxon>
        <taxon>Neodiplogasteridae</taxon>
        <taxon>Pristionchus</taxon>
    </lineage>
</organism>
<proteinExistence type="predicted"/>
<evidence type="ECO:0000313" key="2">
    <source>
        <dbReference type="Proteomes" id="UP000005239"/>
    </source>
</evidence>
<sequence length="673" mass="76026">MRYSVYEPDKEDWVRIFKRVWSRNSSGRRYQRGGSIGSFLGKLWRVIPKFLNSVVGQSLISGVTDVAKDVAAGRSFKESAKTHGRDQVRNLIGVGKIRGGGGGGAITKARRRQKTVPRRTHYLNPFGMFKIDADSGKSVPPEIDFFTVPLTNVGIESSRVVEVPTSNSVNTVPYEFRISQNKNFLDLQRSHLLVRCSIRDLAGNKRPIDGVNYAPINLIGQTLFRQTQIFIGGQQVFDSGVLYPYRAYIQALLGHSKDYKETQLALAGFSMDEDPDDHGDPAYVARCERADGGETMEFIAPISADIFQQPRALLPFLDFKMVLHPASDAFRIEQRRGDLQPYTLVIDDLVFLSRQITCHDSTMLAIDAMLREHRLISYQLNSIHMRSFFISAGRLHAPEHKLFSTATPRRLICGFVASENFNGSTNTNPFHFRPFGVTEVFLDMGTETLPLRSWNMNFEQNNCARAYLALQDTLGFTKSGESNGLTFDHYKNGHTFFGFDISPNSQDSDSRDLLKMGETSLRIRFNQAVPAGGIYCIVFAEFSSELGINAEHLYTIDSIATYEMSRRGARMEVKGFQMISNPYEPDNERFAESLQEFLNLMCSDLPPGVRYSFSISHPIIPFRDGNVFVNYNDHTGREGEIISNILTTLIQSDKTILFTDKFRIEIVTYDYTV</sequence>
<dbReference type="GO" id="GO:0005829">
    <property type="term" value="C:cytosol"/>
    <property type="evidence" value="ECO:0000318"/>
    <property type="project" value="GO_Central"/>
</dbReference>
<dbReference type="PANTHER" id="PTHR23409">
    <property type="entry name" value="RIBONUCLEOSIDE-DIPHOSPHATE REDUCTASE SMALL CHAIN"/>
    <property type="match status" value="1"/>
</dbReference>
<gene>
    <name evidence="1" type="primary">WBGene00203743</name>
</gene>
<dbReference type="OrthoDB" id="5870771at2759"/>
<name>A0A2A6CES3_PRIPA</name>
<accession>A0A2A6CES3</accession>
<dbReference type="AlphaFoldDB" id="A0A2A6CES3"/>
<dbReference type="EnsemblMetazoa" id="PPA30877.1">
    <property type="protein sequence ID" value="PPA30877.1"/>
    <property type="gene ID" value="WBGene00203743"/>
</dbReference>
<keyword evidence="2" id="KW-1185">Reference proteome</keyword>
<accession>A0A8R1UK68</accession>
<dbReference type="InterPro" id="IPR000358">
    <property type="entry name" value="RNR_small_fam"/>
</dbReference>